<evidence type="ECO:0000313" key="1">
    <source>
        <dbReference type="EMBL" id="BAF34756.1"/>
    </source>
</evidence>
<protein>
    <submittedName>
        <fullName evidence="1">Uncharacterized protein</fullName>
    </submittedName>
</protein>
<name>Q05E45_AERPE</name>
<reference evidence="1 2" key="1">
    <citation type="journal article" date="1999" name="DNA Res.">
        <title>Complete genome sequence of an aerobic hyper-thermophilic crenarchaeon, Aeropyrum pernix K1.</title>
        <authorList>
            <person name="Kawarabayasi Y."/>
            <person name="Hino Y."/>
            <person name="Horikawa H."/>
            <person name="Yamazaki S."/>
            <person name="Haikawa Y."/>
            <person name="Jin-no K."/>
            <person name="Takahashi M."/>
            <person name="Sekine M."/>
            <person name="Baba S."/>
            <person name="Ankai A."/>
            <person name="Kosugi H."/>
            <person name="Hosoyama A."/>
            <person name="Fukui S."/>
            <person name="Nagai Y."/>
            <person name="Nishijima K."/>
            <person name="Nakazawa H."/>
            <person name="Takamiya M."/>
            <person name="Masuda S."/>
            <person name="Funahashi T."/>
            <person name="Tanaka T."/>
            <person name="Kudoh Y."/>
            <person name="Yamazaki J."/>
            <person name="Kushida N."/>
            <person name="Oguchi A."/>
            <person name="Aoki K."/>
            <person name="Kubota K."/>
            <person name="Nakamura Y."/>
            <person name="Nomura N."/>
            <person name="Sako Y."/>
            <person name="Kikuchi H."/>
        </authorList>
    </citation>
    <scope>NUCLEOTIDE SEQUENCE [LARGE SCALE GENOMIC DNA]</scope>
    <source>
        <strain evidence="2">ATCC 700893 / DSM 11879 / JCM 9820 / NBRC 100138 / K1</strain>
    </source>
</reference>
<sequence>MGLDPFVIQAREGDREAWTRANRLAAGLMAIGYPVEVKPLPRSSRERLVIVTPLGGRIADPGEGELRDILDYPHIHAGYIVDAEH</sequence>
<organism evidence="1 2">
    <name type="scientific">Aeropyrum pernix (strain ATCC 700893 / DSM 11879 / JCM 9820 / NBRC 100138 / K1)</name>
    <dbReference type="NCBI Taxonomy" id="272557"/>
    <lineage>
        <taxon>Archaea</taxon>
        <taxon>Thermoproteota</taxon>
        <taxon>Thermoprotei</taxon>
        <taxon>Desulfurococcales</taxon>
        <taxon>Desulfurococcaceae</taxon>
        <taxon>Aeropyrum</taxon>
    </lineage>
</organism>
<gene>
    <name evidence="1" type="ordered locus">APE_0867a</name>
</gene>
<dbReference type="AlphaFoldDB" id="Q05E45"/>
<keyword evidence="2" id="KW-1185">Reference proteome</keyword>
<dbReference type="EnsemblBacteria" id="BAF34756">
    <property type="protein sequence ID" value="BAF34756"/>
    <property type="gene ID" value="APE_0867a"/>
</dbReference>
<dbReference type="RefSeq" id="WP_010866027.1">
    <property type="nucleotide sequence ID" value="NC_000854.2"/>
</dbReference>
<evidence type="ECO:0000313" key="2">
    <source>
        <dbReference type="Proteomes" id="UP000002518"/>
    </source>
</evidence>
<accession>Q05E45</accession>
<dbReference type="KEGG" id="ape:APE_0867a"/>
<dbReference type="STRING" id="272557.APE_0867a"/>
<dbReference type="EMBL" id="BA000002">
    <property type="protein sequence ID" value="BAF34756.1"/>
    <property type="molecule type" value="Genomic_DNA"/>
</dbReference>
<proteinExistence type="predicted"/>
<dbReference type="Proteomes" id="UP000002518">
    <property type="component" value="Chromosome"/>
</dbReference>
<dbReference type="GeneID" id="4525329"/>